<dbReference type="PANTHER" id="PTHR12801:SF57">
    <property type="entry name" value="APOPTOSIS-ENHANCING NUCLEASE"/>
    <property type="match status" value="1"/>
</dbReference>
<feature type="region of interest" description="Disordered" evidence="6">
    <location>
        <begin position="94"/>
        <end position="154"/>
    </location>
</feature>
<reference evidence="9" key="1">
    <citation type="submission" date="2024-04" db="EMBL/GenBank/DDBJ databases">
        <title>Salinicola lusitanus LLJ914,a marine bacterium isolated from the Okinawa Trough.</title>
        <authorList>
            <person name="Li J."/>
        </authorList>
    </citation>
    <scope>NUCLEOTIDE SEQUENCE [LARGE SCALE GENOMIC DNA]</scope>
</reference>
<proteinExistence type="predicted"/>
<name>A0AAW0NEY7_9GOBI</name>
<feature type="compositionally biased region" description="Low complexity" evidence="6">
    <location>
        <begin position="225"/>
        <end position="247"/>
    </location>
</feature>
<keyword evidence="2" id="KW-0540">Nuclease</keyword>
<dbReference type="PANTHER" id="PTHR12801">
    <property type="entry name" value="RNA EXONUCLEASE REXO1 / RECO3 FAMILY MEMBER-RELATED"/>
    <property type="match status" value="1"/>
</dbReference>
<gene>
    <name evidence="8" type="ORF">WMY93_022920</name>
</gene>
<dbReference type="AlphaFoldDB" id="A0AAW0NEY7"/>
<feature type="compositionally biased region" description="Low complexity" evidence="6">
    <location>
        <begin position="254"/>
        <end position="278"/>
    </location>
</feature>
<keyword evidence="5" id="KW-0539">Nucleus</keyword>
<evidence type="ECO:0000256" key="2">
    <source>
        <dbReference type="ARBA" id="ARBA00022722"/>
    </source>
</evidence>
<dbReference type="Proteomes" id="UP001460270">
    <property type="component" value="Unassembled WGS sequence"/>
</dbReference>
<dbReference type="InterPro" id="IPR013520">
    <property type="entry name" value="Ribonucl_H"/>
</dbReference>
<evidence type="ECO:0000256" key="4">
    <source>
        <dbReference type="ARBA" id="ARBA00022839"/>
    </source>
</evidence>
<evidence type="ECO:0000313" key="8">
    <source>
        <dbReference type="EMBL" id="KAK7890957.1"/>
    </source>
</evidence>
<feature type="compositionally biased region" description="Low complexity" evidence="6">
    <location>
        <begin position="111"/>
        <end position="140"/>
    </location>
</feature>
<dbReference type="FunFam" id="3.30.420.10:FF:000007">
    <property type="entry name" value="Interferon-stimulated exonuclease gene 20"/>
    <property type="match status" value="1"/>
</dbReference>
<dbReference type="SMART" id="SM00479">
    <property type="entry name" value="EXOIII"/>
    <property type="match status" value="1"/>
</dbReference>
<dbReference type="EMBL" id="JBBPFD010000017">
    <property type="protein sequence ID" value="KAK7890957.1"/>
    <property type="molecule type" value="Genomic_DNA"/>
</dbReference>
<keyword evidence="9" id="KW-1185">Reference proteome</keyword>
<evidence type="ECO:0000256" key="6">
    <source>
        <dbReference type="SAM" id="MobiDB-lite"/>
    </source>
</evidence>
<dbReference type="GO" id="GO:0003676">
    <property type="term" value="F:nucleic acid binding"/>
    <property type="evidence" value="ECO:0007669"/>
    <property type="project" value="InterPro"/>
</dbReference>
<keyword evidence="4" id="KW-0269">Exonuclease</keyword>
<dbReference type="SUPFAM" id="SSF53098">
    <property type="entry name" value="Ribonuclease H-like"/>
    <property type="match status" value="1"/>
</dbReference>
<evidence type="ECO:0000313" key="9">
    <source>
        <dbReference type="Proteomes" id="UP001460270"/>
    </source>
</evidence>
<dbReference type="GO" id="GO:0005730">
    <property type="term" value="C:nucleolus"/>
    <property type="evidence" value="ECO:0007669"/>
    <property type="project" value="UniProtKB-ARBA"/>
</dbReference>
<dbReference type="GO" id="GO:0004527">
    <property type="term" value="F:exonuclease activity"/>
    <property type="evidence" value="ECO:0007669"/>
    <property type="project" value="UniProtKB-KW"/>
</dbReference>
<comment type="caution">
    <text evidence="8">The sequence shown here is derived from an EMBL/GenBank/DDBJ whole genome shotgun (WGS) entry which is preliminary data.</text>
</comment>
<dbReference type="InterPro" id="IPR047021">
    <property type="entry name" value="REXO1/3/4-like"/>
</dbReference>
<evidence type="ECO:0000256" key="5">
    <source>
        <dbReference type="ARBA" id="ARBA00023242"/>
    </source>
</evidence>
<dbReference type="Gene3D" id="3.30.420.10">
    <property type="entry name" value="Ribonuclease H-like superfamily/Ribonuclease H"/>
    <property type="match status" value="1"/>
</dbReference>
<dbReference type="Pfam" id="PF00929">
    <property type="entry name" value="RNase_T"/>
    <property type="match status" value="1"/>
</dbReference>
<keyword evidence="3" id="KW-0378">Hydrolase</keyword>
<evidence type="ECO:0000256" key="1">
    <source>
        <dbReference type="ARBA" id="ARBA00004123"/>
    </source>
</evidence>
<evidence type="ECO:0000256" key="3">
    <source>
        <dbReference type="ARBA" id="ARBA00022801"/>
    </source>
</evidence>
<comment type="subcellular location">
    <subcellularLocation>
        <location evidence="1">Nucleus</location>
    </subcellularLocation>
</comment>
<organism evidence="8 9">
    <name type="scientific">Mugilogobius chulae</name>
    <name type="common">yellowstripe goby</name>
    <dbReference type="NCBI Taxonomy" id="88201"/>
    <lineage>
        <taxon>Eukaryota</taxon>
        <taxon>Metazoa</taxon>
        <taxon>Chordata</taxon>
        <taxon>Craniata</taxon>
        <taxon>Vertebrata</taxon>
        <taxon>Euteleostomi</taxon>
        <taxon>Actinopterygii</taxon>
        <taxon>Neopterygii</taxon>
        <taxon>Teleostei</taxon>
        <taxon>Neoteleostei</taxon>
        <taxon>Acanthomorphata</taxon>
        <taxon>Gobiaria</taxon>
        <taxon>Gobiiformes</taxon>
        <taxon>Gobioidei</taxon>
        <taxon>Gobiidae</taxon>
        <taxon>Gobionellinae</taxon>
        <taxon>Mugilogobius</taxon>
    </lineage>
</organism>
<sequence length="481" mass="52923">METNSAGFQGNELYESACLQQGAPRGVIRLWTIICGSESSLPAMSSTCGCTGSALVLRAAEEKKQDEYETLSIKPHFWTFRTFLQETQTTLDENKVKRIKHRSQSERSEQTRSQAQRSEQTRSQSQRSEQTRSQSQRSSRPGANHSARADQEPITALGADQEPITALGADQEPITALGADQEPIRSVRVGQRLQQWAEFTCEWRSSPQMTQTHSVVPLDCEMVRPGSSQTCSSSGSSPGPSLHSGVSLDCETVQPGSSQTGSSQTCSPGSTGSSPGSSRHSVVSLDCEMVGTGPGGRVSELARCSVVGYHGDVLLDQYVRPIGRVTDYRSRWSGIRKHHLSNAADFSQTRDQVRSLLEGKVLVGHSVQTDLISLDLVHPGHMIRDTSCSRLLTRLAGFPREPRPSLKALTNRLLQRQIQTSKHGHSSVEDAVAALDLYKLVEGEWEREVELSLRDERDPAPPSYASSQHYMSDLYWPAHFC</sequence>
<dbReference type="InterPro" id="IPR036397">
    <property type="entry name" value="RNaseH_sf"/>
</dbReference>
<dbReference type="InterPro" id="IPR012337">
    <property type="entry name" value="RNaseH-like_sf"/>
</dbReference>
<protein>
    <recommendedName>
        <fullName evidence="7">Exonuclease domain-containing protein</fullName>
    </recommendedName>
</protein>
<accession>A0AAW0NEY7</accession>
<evidence type="ECO:0000259" key="7">
    <source>
        <dbReference type="SMART" id="SM00479"/>
    </source>
</evidence>
<feature type="region of interest" description="Disordered" evidence="6">
    <location>
        <begin position="225"/>
        <end position="281"/>
    </location>
</feature>
<feature type="domain" description="Exonuclease" evidence="7">
    <location>
        <begin position="281"/>
        <end position="447"/>
    </location>
</feature>